<evidence type="ECO:0000313" key="2">
    <source>
        <dbReference type="EMBL" id="MBW7455451.1"/>
    </source>
</evidence>
<dbReference type="PANTHER" id="PTHR12654">
    <property type="entry name" value="BILE ACID BETA-GLUCOSIDASE-RELATED"/>
    <property type="match status" value="1"/>
</dbReference>
<organism evidence="2 3">
    <name type="scientific">Paenibacillus sepulcri</name>
    <dbReference type="NCBI Taxonomy" id="359917"/>
    <lineage>
        <taxon>Bacteria</taxon>
        <taxon>Bacillati</taxon>
        <taxon>Bacillota</taxon>
        <taxon>Bacilli</taxon>
        <taxon>Bacillales</taxon>
        <taxon>Paenibacillaceae</taxon>
        <taxon>Paenibacillus</taxon>
    </lineage>
</organism>
<dbReference type="Pfam" id="PF12215">
    <property type="entry name" value="Glyco_hydr_116N"/>
    <property type="match status" value="1"/>
</dbReference>
<dbReference type="Proteomes" id="UP001519887">
    <property type="component" value="Unassembled WGS sequence"/>
</dbReference>
<dbReference type="EMBL" id="JAHZIK010000366">
    <property type="protein sequence ID" value="MBW7455451.1"/>
    <property type="molecule type" value="Genomic_DNA"/>
</dbReference>
<proteinExistence type="predicted"/>
<evidence type="ECO:0000313" key="3">
    <source>
        <dbReference type="Proteomes" id="UP001519887"/>
    </source>
</evidence>
<dbReference type="PANTHER" id="PTHR12654:SF0">
    <property type="entry name" value="NON-LYSOSOMAL GLUCOSYLCERAMIDASE"/>
    <property type="match status" value="1"/>
</dbReference>
<gene>
    <name evidence="2" type="ORF">K0U00_15605</name>
</gene>
<dbReference type="InterPro" id="IPR024462">
    <property type="entry name" value="GH116_N"/>
</dbReference>
<comment type="caution">
    <text evidence="2">The sequence shown here is derived from an EMBL/GenBank/DDBJ whole genome shotgun (WGS) entry which is preliminary data.</text>
</comment>
<sequence>MNRKSAQGTYSESRNSHVAFPLGGIGAGMFCLEGTGAMSHFSLRNAPDITHEPLMFSAVCVKDSEGSLARVLEGPVPDWKVFSHRSDRFVGPGNGLFGKHYGLPRFKESVFDSKFPFGTVELRDPKVPVDVTITGWSPFIPLNADDSSLPAAGLEFTFTNHTDRSVELVYSFHAAHFMEEGAGNHRVIRAESGNGFVLD</sequence>
<keyword evidence="3" id="KW-1185">Reference proteome</keyword>
<feature type="domain" description="Glycosyl-hydrolase family 116 N-terminal" evidence="1">
    <location>
        <begin position="19"/>
        <end position="175"/>
    </location>
</feature>
<protein>
    <recommendedName>
        <fullName evidence="1">Glycosyl-hydrolase family 116 N-terminal domain-containing protein</fullName>
    </recommendedName>
</protein>
<name>A0ABS7C3H1_9BACL</name>
<feature type="non-terminal residue" evidence="2">
    <location>
        <position position="199"/>
    </location>
</feature>
<accession>A0ABS7C3H1</accession>
<dbReference type="InterPro" id="IPR052566">
    <property type="entry name" value="Non-lysos_glucosylceramidase"/>
</dbReference>
<evidence type="ECO:0000259" key="1">
    <source>
        <dbReference type="Pfam" id="PF12215"/>
    </source>
</evidence>
<reference evidence="2 3" key="1">
    <citation type="submission" date="2021-07" db="EMBL/GenBank/DDBJ databases">
        <title>Paenibacillus radiodurans sp. nov., isolated from the southeastern edge of Tengger Desert.</title>
        <authorList>
            <person name="Zhang G."/>
        </authorList>
    </citation>
    <scope>NUCLEOTIDE SEQUENCE [LARGE SCALE GENOMIC DNA]</scope>
    <source>
        <strain evidence="2 3">CCM 7311</strain>
    </source>
</reference>